<organism evidence="1">
    <name type="scientific">marine sediment metagenome</name>
    <dbReference type="NCBI Taxonomy" id="412755"/>
    <lineage>
        <taxon>unclassified sequences</taxon>
        <taxon>metagenomes</taxon>
        <taxon>ecological metagenomes</taxon>
    </lineage>
</organism>
<dbReference type="EMBL" id="BARU01009789">
    <property type="protein sequence ID" value="GAH41600.1"/>
    <property type="molecule type" value="Genomic_DNA"/>
</dbReference>
<reference evidence="1" key="1">
    <citation type="journal article" date="2014" name="Front. Microbiol.">
        <title>High frequency of phylogenetically diverse reductive dehalogenase-homologous genes in deep subseafloor sedimentary metagenomes.</title>
        <authorList>
            <person name="Kawai M."/>
            <person name="Futagami T."/>
            <person name="Toyoda A."/>
            <person name="Takaki Y."/>
            <person name="Nishi S."/>
            <person name="Hori S."/>
            <person name="Arai W."/>
            <person name="Tsubouchi T."/>
            <person name="Morono Y."/>
            <person name="Uchiyama I."/>
            <person name="Ito T."/>
            <person name="Fujiyama A."/>
            <person name="Inagaki F."/>
            <person name="Takami H."/>
        </authorList>
    </citation>
    <scope>NUCLEOTIDE SEQUENCE</scope>
    <source>
        <strain evidence="1">Expedition CK06-06</strain>
    </source>
</reference>
<dbReference type="Gene3D" id="3.10.28.10">
    <property type="entry name" value="Homing endonucleases"/>
    <property type="match status" value="1"/>
</dbReference>
<dbReference type="InterPro" id="IPR027434">
    <property type="entry name" value="Homing_endonucl"/>
</dbReference>
<name>X1G9W7_9ZZZZ</name>
<comment type="caution">
    <text evidence="1">The sequence shown here is derived from an EMBL/GenBank/DDBJ whole genome shotgun (WGS) entry which is preliminary data.</text>
</comment>
<sequence>MNNTTIGRWLKRFNISRYSRAKAAYLSGTNHHCNLSQKAVDWISGEMLGDGSIQSVSPYSAYFVYASKYSEYIKYIKDTLKSFGIEGGKIIKRYHKE</sequence>
<evidence type="ECO:0000313" key="1">
    <source>
        <dbReference type="EMBL" id="GAH41600.1"/>
    </source>
</evidence>
<evidence type="ECO:0008006" key="2">
    <source>
        <dbReference type="Google" id="ProtNLM"/>
    </source>
</evidence>
<protein>
    <recommendedName>
        <fullName evidence="2">DOD-type homing endonuclease domain-containing protein</fullName>
    </recommendedName>
</protein>
<dbReference type="SUPFAM" id="SSF55608">
    <property type="entry name" value="Homing endonucleases"/>
    <property type="match status" value="1"/>
</dbReference>
<proteinExistence type="predicted"/>
<gene>
    <name evidence="1" type="ORF">S03H2_18825</name>
</gene>
<dbReference type="AlphaFoldDB" id="X1G9W7"/>
<accession>X1G9W7</accession>